<dbReference type="HOGENOM" id="CLU_108432_0_0_7"/>
<dbReference type="AlphaFoldDB" id="C5F0G1"/>
<proteinExistence type="predicted"/>
<evidence type="ECO:0000313" key="1">
    <source>
        <dbReference type="EMBL" id="EEQ63974.1"/>
    </source>
</evidence>
<sequence length="178" mass="20581">MSELLIVVEGQTDRNFIEVYCEFLCIKAEVKSCGGKHNLSSIKDIKRYDRVKIIFDADEDREKAKENILNQLNESFSEDQSKCEIFLLPNNNESGDLETLLKNIATKPHIFECFKQYTKCIESLRKDDSNIELPKKKSIIFAYLECFGLGKISKDSLDDKIFDMNGDYLKPLKDFLSQ</sequence>
<dbReference type="Pfam" id="PF11536">
    <property type="entry name" value="DUF3226"/>
    <property type="match status" value="1"/>
</dbReference>
<protein>
    <recommendedName>
        <fullName evidence="3">Toprim domain-containing protein</fullName>
    </recommendedName>
</protein>
<evidence type="ECO:0008006" key="3">
    <source>
        <dbReference type="Google" id="ProtNLM"/>
    </source>
</evidence>
<dbReference type="InterPro" id="IPR024508">
    <property type="entry name" value="DUF3226"/>
</dbReference>
<gene>
    <name evidence="1" type="ORF">HPMG_01431</name>
</gene>
<reference evidence="2" key="1">
    <citation type="journal article" date="2014" name="Genome Announc.">
        <title>Draft genome sequences of six enterohepatic helicobacter species isolated from humans and one from rhesus macaques.</title>
        <authorList>
            <person name="Shen Z."/>
            <person name="Sheh A."/>
            <person name="Young S.K."/>
            <person name="Abouelliel A."/>
            <person name="Ward D.V."/>
            <person name="Earl A.M."/>
            <person name="Fox J.G."/>
        </authorList>
    </citation>
    <scope>NUCLEOTIDE SEQUENCE [LARGE SCALE GENOMIC DNA]</scope>
    <source>
        <strain evidence="2">MIT 98-5489</strain>
    </source>
</reference>
<accession>C5F0G1</accession>
<keyword evidence="2" id="KW-1185">Reference proteome</keyword>
<dbReference type="Proteomes" id="UP000003953">
    <property type="component" value="Unassembled WGS sequence"/>
</dbReference>
<dbReference type="RefSeq" id="WP_005022578.1">
    <property type="nucleotide sequence ID" value="NZ_DS990444.1"/>
</dbReference>
<dbReference type="Gene3D" id="3.40.1360.10">
    <property type="match status" value="1"/>
</dbReference>
<evidence type="ECO:0000313" key="2">
    <source>
        <dbReference type="Proteomes" id="UP000003953"/>
    </source>
</evidence>
<name>C5F0G1_9HELI</name>
<dbReference type="EMBL" id="DS990444">
    <property type="protein sequence ID" value="EEQ63974.1"/>
    <property type="molecule type" value="Genomic_DNA"/>
</dbReference>
<dbReference type="CDD" id="cd00188">
    <property type="entry name" value="TOPRIM"/>
    <property type="match status" value="1"/>
</dbReference>
<organism evidence="1 2">
    <name type="scientific">Helicobacter pullorum MIT 98-5489</name>
    <dbReference type="NCBI Taxonomy" id="537972"/>
    <lineage>
        <taxon>Bacteria</taxon>
        <taxon>Pseudomonadati</taxon>
        <taxon>Campylobacterota</taxon>
        <taxon>Epsilonproteobacteria</taxon>
        <taxon>Campylobacterales</taxon>
        <taxon>Helicobacteraceae</taxon>
        <taxon>Helicobacter</taxon>
    </lineage>
</organism>